<reference evidence="2" key="1">
    <citation type="journal article" date="2023" name="IMA Fungus">
        <title>Comparative genomic study of the Penicillium genus elucidates a diverse pangenome and 15 lateral gene transfer events.</title>
        <authorList>
            <person name="Petersen C."/>
            <person name="Sorensen T."/>
            <person name="Nielsen M.R."/>
            <person name="Sondergaard T.E."/>
            <person name="Sorensen J.L."/>
            <person name="Fitzpatrick D.A."/>
            <person name="Frisvad J.C."/>
            <person name="Nielsen K.L."/>
        </authorList>
    </citation>
    <scope>NUCLEOTIDE SEQUENCE</scope>
    <source>
        <strain evidence="2">IBT 17514</strain>
    </source>
</reference>
<evidence type="ECO:0000313" key="2">
    <source>
        <dbReference type="EMBL" id="KAJ5728019.1"/>
    </source>
</evidence>
<protein>
    <submittedName>
        <fullName evidence="2">Uncharacterized protein</fullName>
    </submittedName>
</protein>
<dbReference type="GO" id="GO:0000747">
    <property type="term" value="P:conjugation with cellular fusion"/>
    <property type="evidence" value="ECO:0007669"/>
    <property type="project" value="TreeGrafter"/>
</dbReference>
<comment type="caution">
    <text evidence="2">The sequence shown here is derived from an EMBL/GenBank/DDBJ whole genome shotgun (WGS) entry which is preliminary data.</text>
</comment>
<dbReference type="PANTHER" id="PTHR28092">
    <property type="entry name" value="FACTOR-INDUCED GENE 1 PROTEIN"/>
    <property type="match status" value="1"/>
</dbReference>
<dbReference type="EMBL" id="JAQJAN010000005">
    <property type="protein sequence ID" value="KAJ5728019.1"/>
    <property type="molecule type" value="Genomic_DNA"/>
</dbReference>
<organism evidence="2 3">
    <name type="scientific">Penicillium malachiteum</name>
    <dbReference type="NCBI Taxonomy" id="1324776"/>
    <lineage>
        <taxon>Eukaryota</taxon>
        <taxon>Fungi</taxon>
        <taxon>Dikarya</taxon>
        <taxon>Ascomycota</taxon>
        <taxon>Pezizomycotina</taxon>
        <taxon>Eurotiomycetes</taxon>
        <taxon>Eurotiomycetidae</taxon>
        <taxon>Eurotiales</taxon>
        <taxon>Aspergillaceae</taxon>
        <taxon>Penicillium</taxon>
    </lineage>
</organism>
<gene>
    <name evidence="2" type="ORF">N7493_004349</name>
</gene>
<dbReference type="PANTHER" id="PTHR28092:SF1">
    <property type="entry name" value="FACTOR-INDUCED GENE 1 PROTEIN"/>
    <property type="match status" value="1"/>
</dbReference>
<feature type="transmembrane region" description="Helical" evidence="1">
    <location>
        <begin position="47"/>
        <end position="68"/>
    </location>
</feature>
<keyword evidence="1" id="KW-0472">Membrane</keyword>
<feature type="transmembrane region" description="Helical" evidence="1">
    <location>
        <begin position="145"/>
        <end position="172"/>
    </location>
</feature>
<dbReference type="InterPro" id="IPR033481">
    <property type="entry name" value="Dni1/Fig1"/>
</dbReference>
<reference evidence="2" key="2">
    <citation type="submission" date="2023-01" db="EMBL/GenBank/DDBJ databases">
        <authorList>
            <person name="Petersen C."/>
        </authorList>
    </citation>
    <scope>NUCLEOTIDE SEQUENCE</scope>
    <source>
        <strain evidence="2">IBT 17514</strain>
    </source>
</reference>
<evidence type="ECO:0000256" key="1">
    <source>
        <dbReference type="SAM" id="Phobius"/>
    </source>
</evidence>
<evidence type="ECO:0000313" key="3">
    <source>
        <dbReference type="Proteomes" id="UP001215712"/>
    </source>
</evidence>
<name>A0AAD6HND8_9EURO</name>
<keyword evidence="1" id="KW-1133">Transmembrane helix</keyword>
<feature type="transmembrane region" description="Helical" evidence="1">
    <location>
        <begin position="97"/>
        <end position="118"/>
    </location>
</feature>
<dbReference type="AlphaFoldDB" id="A0AAD6HND8"/>
<keyword evidence="3" id="KW-1185">Reference proteome</keyword>
<dbReference type="Proteomes" id="UP001215712">
    <property type="component" value="Unassembled WGS sequence"/>
</dbReference>
<sequence>MLTDGEWVCSTSASSLANIVKLSSSAADGTRDPLNLIYIANSFKEDIVFNGLLFIVVAAAAICFLMLATFPGWHESPDEDGSSVEIRPFPSRQVSRAALAAAALGFSFGLMSALWQHINSAAAASMAEKLSYGQITGHVGPAAMAFGWIGVALIGAVSLGLQVMIVSINLIIKLTDEG</sequence>
<accession>A0AAD6HND8</accession>
<keyword evidence="1" id="KW-0812">Transmembrane</keyword>
<dbReference type="Pfam" id="PF12351">
    <property type="entry name" value="Fig1"/>
    <property type="match status" value="1"/>
</dbReference>
<dbReference type="GO" id="GO:0016020">
    <property type="term" value="C:membrane"/>
    <property type="evidence" value="ECO:0007669"/>
    <property type="project" value="InterPro"/>
</dbReference>
<dbReference type="GO" id="GO:0043332">
    <property type="term" value="C:mating projection tip"/>
    <property type="evidence" value="ECO:0007669"/>
    <property type="project" value="TreeGrafter"/>
</dbReference>
<proteinExistence type="predicted"/>